<comment type="caution">
    <text evidence="12">The sequence shown here is derived from an EMBL/GenBank/DDBJ whole genome shotgun (WGS) entry which is preliminary data.</text>
</comment>
<dbReference type="Pfam" id="PF02518">
    <property type="entry name" value="HATPase_c"/>
    <property type="match status" value="1"/>
</dbReference>
<evidence type="ECO:0000259" key="11">
    <source>
        <dbReference type="Pfam" id="PF07730"/>
    </source>
</evidence>
<accession>A0ABT1DH70</accession>
<feature type="transmembrane region" description="Helical" evidence="9">
    <location>
        <begin position="37"/>
        <end position="56"/>
    </location>
</feature>
<dbReference type="SUPFAM" id="SSF55874">
    <property type="entry name" value="ATPase domain of HSP90 chaperone/DNA topoisomerase II/histidine kinase"/>
    <property type="match status" value="1"/>
</dbReference>
<evidence type="ECO:0000313" key="13">
    <source>
        <dbReference type="Proteomes" id="UP001523369"/>
    </source>
</evidence>
<feature type="domain" description="Signal transduction histidine kinase subgroup 3 dimerisation and phosphoacceptor" evidence="11">
    <location>
        <begin position="192"/>
        <end position="255"/>
    </location>
</feature>
<evidence type="ECO:0000256" key="1">
    <source>
        <dbReference type="ARBA" id="ARBA00000085"/>
    </source>
</evidence>
<keyword evidence="3" id="KW-0597">Phosphoprotein</keyword>
<dbReference type="InterPro" id="IPR050482">
    <property type="entry name" value="Sensor_HK_TwoCompSys"/>
</dbReference>
<gene>
    <name evidence="12" type="ORF">M1L60_06225</name>
</gene>
<keyword evidence="9" id="KW-0472">Membrane</keyword>
<dbReference type="GO" id="GO:0016301">
    <property type="term" value="F:kinase activity"/>
    <property type="evidence" value="ECO:0007669"/>
    <property type="project" value="UniProtKB-KW"/>
</dbReference>
<dbReference type="Gene3D" id="1.20.5.1930">
    <property type="match status" value="1"/>
</dbReference>
<proteinExistence type="predicted"/>
<dbReference type="InterPro" id="IPR036890">
    <property type="entry name" value="HATPase_C_sf"/>
</dbReference>
<evidence type="ECO:0000256" key="8">
    <source>
        <dbReference type="ARBA" id="ARBA00023012"/>
    </source>
</evidence>
<evidence type="ECO:0000256" key="7">
    <source>
        <dbReference type="ARBA" id="ARBA00022840"/>
    </source>
</evidence>
<keyword evidence="4" id="KW-0808">Transferase</keyword>
<feature type="domain" description="Histidine kinase/HSP90-like ATPase" evidence="10">
    <location>
        <begin position="303"/>
        <end position="388"/>
    </location>
</feature>
<protein>
    <recommendedName>
        <fullName evidence="2">histidine kinase</fullName>
        <ecNumber evidence="2">2.7.13.3</ecNumber>
    </recommendedName>
</protein>
<evidence type="ECO:0000313" key="12">
    <source>
        <dbReference type="EMBL" id="MCO8270188.1"/>
    </source>
</evidence>
<keyword evidence="13" id="KW-1185">Reference proteome</keyword>
<dbReference type="Proteomes" id="UP001523369">
    <property type="component" value="Unassembled WGS sequence"/>
</dbReference>
<organism evidence="12 13">
    <name type="scientific">Paractinoplanes aksuensis</name>
    <dbReference type="NCBI Taxonomy" id="2939490"/>
    <lineage>
        <taxon>Bacteria</taxon>
        <taxon>Bacillati</taxon>
        <taxon>Actinomycetota</taxon>
        <taxon>Actinomycetes</taxon>
        <taxon>Micromonosporales</taxon>
        <taxon>Micromonosporaceae</taxon>
        <taxon>Paractinoplanes</taxon>
    </lineage>
</organism>
<name>A0ABT1DH70_9ACTN</name>
<evidence type="ECO:0000256" key="6">
    <source>
        <dbReference type="ARBA" id="ARBA00022777"/>
    </source>
</evidence>
<evidence type="ECO:0000259" key="10">
    <source>
        <dbReference type="Pfam" id="PF02518"/>
    </source>
</evidence>
<dbReference type="PANTHER" id="PTHR24421">
    <property type="entry name" value="NITRATE/NITRITE SENSOR PROTEIN NARX-RELATED"/>
    <property type="match status" value="1"/>
</dbReference>
<evidence type="ECO:0000256" key="2">
    <source>
        <dbReference type="ARBA" id="ARBA00012438"/>
    </source>
</evidence>
<keyword evidence="8" id="KW-0902">Two-component regulatory system</keyword>
<dbReference type="Gene3D" id="3.30.565.10">
    <property type="entry name" value="Histidine kinase-like ATPase, C-terminal domain"/>
    <property type="match status" value="1"/>
</dbReference>
<dbReference type="CDD" id="cd16917">
    <property type="entry name" value="HATPase_UhpB-NarQ-NarX-like"/>
    <property type="match status" value="1"/>
</dbReference>
<evidence type="ECO:0000256" key="4">
    <source>
        <dbReference type="ARBA" id="ARBA00022679"/>
    </source>
</evidence>
<evidence type="ECO:0000256" key="5">
    <source>
        <dbReference type="ARBA" id="ARBA00022741"/>
    </source>
</evidence>
<dbReference type="PANTHER" id="PTHR24421:SF10">
    <property type="entry name" value="NITRATE_NITRITE SENSOR PROTEIN NARQ"/>
    <property type="match status" value="1"/>
</dbReference>
<dbReference type="InterPro" id="IPR011712">
    <property type="entry name" value="Sig_transdc_His_kin_sub3_dim/P"/>
</dbReference>
<keyword evidence="9" id="KW-1133">Transmembrane helix</keyword>
<keyword evidence="6 12" id="KW-0418">Kinase</keyword>
<dbReference type="InterPro" id="IPR003594">
    <property type="entry name" value="HATPase_dom"/>
</dbReference>
<feature type="transmembrane region" description="Helical" evidence="9">
    <location>
        <begin position="117"/>
        <end position="136"/>
    </location>
</feature>
<evidence type="ECO:0000256" key="9">
    <source>
        <dbReference type="SAM" id="Phobius"/>
    </source>
</evidence>
<evidence type="ECO:0000256" key="3">
    <source>
        <dbReference type="ARBA" id="ARBA00022553"/>
    </source>
</evidence>
<keyword evidence="7" id="KW-0067">ATP-binding</keyword>
<keyword evidence="5" id="KW-0547">Nucleotide-binding</keyword>
<dbReference type="EMBL" id="JAMYJR010000003">
    <property type="protein sequence ID" value="MCO8270188.1"/>
    <property type="molecule type" value="Genomic_DNA"/>
</dbReference>
<dbReference type="Pfam" id="PF07730">
    <property type="entry name" value="HisKA_3"/>
    <property type="match status" value="1"/>
</dbReference>
<dbReference type="EC" id="2.7.13.3" evidence="2"/>
<sequence length="398" mass="42055">MKRREVLIDGVLLAALVAAAVLGGVLTAVVAGPQADLSLVWVFVALQLVTSAAVLLRRRRPTSTALAIVLSALAQTLVAFAAPLPVAEALLSVSAWIPIALSVVVENTTERGVPRVWSAAIWALIGVLALVSVRPWDPTTSFVVNGLLHSAVAPLFALYLAARRRKMALLSERAERAEREQWWRAEQARAEERSRLATELHDLVAHRVTLMTLQAGALSVRAPDDETRETAEELRAHGALALDELRELVGVLRRAGSPAGAPLDEAAQPPLAELVDEAGRAGQAVELVTAGEPPGLSRVTGRTAYRVVREALTNARKHAGGAAVRVDAQYLPDLVRIVVHNGRGRSSLSARGNGAGLAGLRERVESIGGTLEAGPDGAGGFRLETVIPIRATADRGPS</sequence>
<comment type="catalytic activity">
    <reaction evidence="1">
        <text>ATP + protein L-histidine = ADP + protein N-phospho-L-histidine.</text>
        <dbReference type="EC" id="2.7.13.3"/>
    </reaction>
</comment>
<reference evidence="12 13" key="1">
    <citation type="submission" date="2022-06" db="EMBL/GenBank/DDBJ databases">
        <title>New Species of the Genus Actinoplanes, ActinopZanes ferrugineus.</title>
        <authorList>
            <person name="Ding P."/>
        </authorList>
    </citation>
    <scope>NUCLEOTIDE SEQUENCE [LARGE SCALE GENOMIC DNA]</scope>
    <source>
        <strain evidence="12 13">TRM88003</strain>
    </source>
</reference>
<feature type="transmembrane region" description="Helical" evidence="9">
    <location>
        <begin position="142"/>
        <end position="162"/>
    </location>
</feature>
<dbReference type="RefSeq" id="WP_253236311.1">
    <property type="nucleotide sequence ID" value="NZ_JAMYJR010000003.1"/>
</dbReference>
<keyword evidence="9" id="KW-0812">Transmembrane</keyword>